<dbReference type="KEGG" id="rbc:BN938_0808"/>
<evidence type="ECO:0000313" key="2">
    <source>
        <dbReference type="Proteomes" id="UP000027616"/>
    </source>
</evidence>
<protein>
    <submittedName>
        <fullName evidence="1">Uncharacterized protein</fullName>
    </submittedName>
</protein>
<accession>A0A060RC12</accession>
<dbReference type="Proteomes" id="UP000027616">
    <property type="component" value="Chromosome I"/>
</dbReference>
<dbReference type="EMBL" id="HG934468">
    <property type="protein sequence ID" value="CDN30909.1"/>
    <property type="molecule type" value="Genomic_DNA"/>
</dbReference>
<sequence>MNYLGVSLIMLLFLKNRAKLIIMGCWLLPSLIFREHK</sequence>
<proteinExistence type="predicted"/>
<gene>
    <name evidence="1" type="ORF">BN938_0808</name>
</gene>
<organism evidence="1 2">
    <name type="scientific">Mucinivorans hirudinis</name>
    <dbReference type="NCBI Taxonomy" id="1433126"/>
    <lineage>
        <taxon>Bacteria</taxon>
        <taxon>Pseudomonadati</taxon>
        <taxon>Bacteroidota</taxon>
        <taxon>Bacteroidia</taxon>
        <taxon>Bacteroidales</taxon>
        <taxon>Rikenellaceae</taxon>
        <taxon>Mucinivorans</taxon>
    </lineage>
</organism>
<name>A0A060RC12_9BACT</name>
<dbReference type="AlphaFoldDB" id="A0A060RC12"/>
<dbReference type="HOGENOM" id="CLU_3346046_0_0_10"/>
<reference evidence="1 2" key="1">
    <citation type="journal article" date="2015" name="Genome Announc.">
        <title>Complete Genome Sequence of the Novel Leech Symbiont Mucinivorans hirudinis M3T.</title>
        <authorList>
            <person name="Nelson M.C."/>
            <person name="Bomar L."/>
            <person name="Graf J."/>
        </authorList>
    </citation>
    <scope>NUCLEOTIDE SEQUENCE [LARGE SCALE GENOMIC DNA]</scope>
    <source>
        <strain evidence="2">M3</strain>
    </source>
</reference>
<keyword evidence="2" id="KW-1185">Reference proteome</keyword>
<evidence type="ECO:0000313" key="1">
    <source>
        <dbReference type="EMBL" id="CDN30909.1"/>
    </source>
</evidence>